<dbReference type="EMBL" id="JAHRIP010059425">
    <property type="protein sequence ID" value="MEQ2304518.1"/>
    <property type="molecule type" value="Genomic_DNA"/>
</dbReference>
<reference evidence="1 2" key="1">
    <citation type="submission" date="2021-06" db="EMBL/GenBank/DDBJ databases">
        <authorList>
            <person name="Palmer J.M."/>
        </authorList>
    </citation>
    <scope>NUCLEOTIDE SEQUENCE [LARGE SCALE GENOMIC DNA]</scope>
    <source>
        <strain evidence="1 2">AS_MEX2019</strain>
        <tissue evidence="1">Muscle</tissue>
    </source>
</reference>
<name>A0ABV0ZGP3_9TELE</name>
<sequence>MCHYTFARLCTQEAPSLPQATSLPLATYADEYDKDGDHKGRCCCNRSQNQQIFVDCLSFSSALSACLTLQICEAMHSE</sequence>
<comment type="caution">
    <text evidence="1">The sequence shown here is derived from an EMBL/GenBank/DDBJ whole genome shotgun (WGS) entry which is preliminary data.</text>
</comment>
<dbReference type="Proteomes" id="UP001469553">
    <property type="component" value="Unassembled WGS sequence"/>
</dbReference>
<proteinExistence type="predicted"/>
<keyword evidence="2" id="KW-1185">Reference proteome</keyword>
<evidence type="ECO:0000313" key="2">
    <source>
        <dbReference type="Proteomes" id="UP001469553"/>
    </source>
</evidence>
<accession>A0ABV0ZGP3</accession>
<evidence type="ECO:0000313" key="1">
    <source>
        <dbReference type="EMBL" id="MEQ2304518.1"/>
    </source>
</evidence>
<protein>
    <submittedName>
        <fullName evidence="1">Uncharacterized protein</fullName>
    </submittedName>
</protein>
<gene>
    <name evidence="1" type="ORF">AMECASPLE_027862</name>
</gene>
<organism evidence="1 2">
    <name type="scientific">Ameca splendens</name>
    <dbReference type="NCBI Taxonomy" id="208324"/>
    <lineage>
        <taxon>Eukaryota</taxon>
        <taxon>Metazoa</taxon>
        <taxon>Chordata</taxon>
        <taxon>Craniata</taxon>
        <taxon>Vertebrata</taxon>
        <taxon>Euteleostomi</taxon>
        <taxon>Actinopterygii</taxon>
        <taxon>Neopterygii</taxon>
        <taxon>Teleostei</taxon>
        <taxon>Neoteleostei</taxon>
        <taxon>Acanthomorphata</taxon>
        <taxon>Ovalentaria</taxon>
        <taxon>Atherinomorphae</taxon>
        <taxon>Cyprinodontiformes</taxon>
        <taxon>Goodeidae</taxon>
        <taxon>Ameca</taxon>
    </lineage>
</organism>